<dbReference type="AlphaFoldDB" id="A0A0F9D2Z9"/>
<dbReference type="PANTHER" id="PTHR35864">
    <property type="entry name" value="ZINC METALLOPROTEASE MJ0611-RELATED"/>
    <property type="match status" value="1"/>
</dbReference>
<sequence length="196" mass="21814">MRFSQKEKKDLIFAGIMISLAFAILLSGGFTGFLNENFFIVFVIAFFTAGIGFLFHELMHKHVAQNYGLFAEFRAFYKMLWLAILFSFFGFIIAAPGAVLIRGNITKEKNGKISLAGPLTNIVLALIFLALILILNASGIFRAFLNFGLTINSLLAAFNMLPVGPFDGVKIIAWNKAIYFSVMGFGIILFILSWFI</sequence>
<evidence type="ECO:0008006" key="3">
    <source>
        <dbReference type="Google" id="ProtNLM"/>
    </source>
</evidence>
<reference evidence="2" key="1">
    <citation type="journal article" date="2015" name="Nature">
        <title>Complex archaea that bridge the gap between prokaryotes and eukaryotes.</title>
        <authorList>
            <person name="Spang A."/>
            <person name="Saw J.H."/>
            <person name="Jorgensen S.L."/>
            <person name="Zaremba-Niedzwiedzka K."/>
            <person name="Martijn J."/>
            <person name="Lind A.E."/>
            <person name="van Eijk R."/>
            <person name="Schleper C."/>
            <person name="Guy L."/>
            <person name="Ettema T.J."/>
        </authorList>
    </citation>
    <scope>NUCLEOTIDE SEQUENCE</scope>
</reference>
<feature type="transmembrane region" description="Helical" evidence="1">
    <location>
        <begin position="177"/>
        <end position="195"/>
    </location>
</feature>
<feature type="transmembrane region" description="Helical" evidence="1">
    <location>
        <begin position="39"/>
        <end position="59"/>
    </location>
</feature>
<evidence type="ECO:0000256" key="1">
    <source>
        <dbReference type="SAM" id="Phobius"/>
    </source>
</evidence>
<feature type="transmembrane region" description="Helical" evidence="1">
    <location>
        <begin position="113"/>
        <end position="136"/>
    </location>
</feature>
<feature type="transmembrane region" description="Helical" evidence="1">
    <location>
        <begin position="12"/>
        <end position="33"/>
    </location>
</feature>
<dbReference type="EMBL" id="LAZR01033431">
    <property type="protein sequence ID" value="KKL48096.1"/>
    <property type="molecule type" value="Genomic_DNA"/>
</dbReference>
<feature type="transmembrane region" description="Helical" evidence="1">
    <location>
        <begin position="143"/>
        <end position="165"/>
    </location>
</feature>
<dbReference type="PANTHER" id="PTHR35864:SF1">
    <property type="entry name" value="ZINC METALLOPROTEASE YWHC-RELATED"/>
    <property type="match status" value="1"/>
</dbReference>
<feature type="transmembrane region" description="Helical" evidence="1">
    <location>
        <begin position="80"/>
        <end position="101"/>
    </location>
</feature>
<organism evidence="2">
    <name type="scientific">marine sediment metagenome</name>
    <dbReference type="NCBI Taxonomy" id="412755"/>
    <lineage>
        <taxon>unclassified sequences</taxon>
        <taxon>metagenomes</taxon>
        <taxon>ecological metagenomes</taxon>
    </lineage>
</organism>
<name>A0A0F9D2Z9_9ZZZZ</name>
<keyword evidence="1" id="KW-1133">Transmembrane helix</keyword>
<keyword evidence="1" id="KW-0472">Membrane</keyword>
<dbReference type="InterPro" id="IPR052348">
    <property type="entry name" value="Metallopeptidase_M50B"/>
</dbReference>
<accession>A0A0F9D2Z9</accession>
<gene>
    <name evidence="2" type="ORF">LCGC14_2328950</name>
</gene>
<protein>
    <recommendedName>
        <fullName evidence="3">Peptidase M50 domain-containing protein</fullName>
    </recommendedName>
</protein>
<evidence type="ECO:0000313" key="2">
    <source>
        <dbReference type="EMBL" id="KKL48096.1"/>
    </source>
</evidence>
<keyword evidence="1" id="KW-0812">Transmembrane</keyword>
<proteinExistence type="predicted"/>
<comment type="caution">
    <text evidence="2">The sequence shown here is derived from an EMBL/GenBank/DDBJ whole genome shotgun (WGS) entry which is preliminary data.</text>
</comment>